<organism evidence="1 2">
    <name type="scientific">Marinithermofilum abyssi</name>
    <dbReference type="NCBI Taxonomy" id="1571185"/>
    <lineage>
        <taxon>Bacteria</taxon>
        <taxon>Bacillati</taxon>
        <taxon>Bacillota</taxon>
        <taxon>Bacilli</taxon>
        <taxon>Bacillales</taxon>
        <taxon>Thermoactinomycetaceae</taxon>
        <taxon>Marinithermofilum</taxon>
    </lineage>
</organism>
<name>A0A8J2VLV7_9BACL</name>
<proteinExistence type="predicted"/>
<gene>
    <name evidence="1" type="ORF">GCM10011571_35650</name>
</gene>
<comment type="caution">
    <text evidence="1">The sequence shown here is derived from an EMBL/GenBank/DDBJ whole genome shotgun (WGS) entry which is preliminary data.</text>
</comment>
<reference evidence="1" key="1">
    <citation type="journal article" date="2014" name="Int. J. Syst. Evol. Microbiol.">
        <title>Complete genome sequence of Corynebacterium casei LMG S-19264T (=DSM 44701T), isolated from a smear-ripened cheese.</title>
        <authorList>
            <consortium name="US DOE Joint Genome Institute (JGI-PGF)"/>
            <person name="Walter F."/>
            <person name="Albersmeier A."/>
            <person name="Kalinowski J."/>
            <person name="Ruckert C."/>
        </authorList>
    </citation>
    <scope>NUCLEOTIDE SEQUENCE</scope>
    <source>
        <strain evidence="1">CGMCC 1.15179</strain>
    </source>
</reference>
<dbReference type="EMBL" id="BMHQ01000033">
    <property type="protein sequence ID" value="GGE30287.1"/>
    <property type="molecule type" value="Genomic_DNA"/>
</dbReference>
<sequence length="46" mass="5098">MVKAARTVREGGVDASQTLGPLLHLVLPIVVRSDKFVLSQLYFSRE</sequence>
<evidence type="ECO:0000313" key="1">
    <source>
        <dbReference type="EMBL" id="GGE30287.1"/>
    </source>
</evidence>
<keyword evidence="2" id="KW-1185">Reference proteome</keyword>
<accession>A0A8J2VLV7</accession>
<reference evidence="1" key="2">
    <citation type="submission" date="2020-09" db="EMBL/GenBank/DDBJ databases">
        <authorList>
            <person name="Sun Q."/>
            <person name="Zhou Y."/>
        </authorList>
    </citation>
    <scope>NUCLEOTIDE SEQUENCE</scope>
    <source>
        <strain evidence="1">CGMCC 1.15179</strain>
    </source>
</reference>
<protein>
    <submittedName>
        <fullName evidence="1">Uncharacterized protein</fullName>
    </submittedName>
</protein>
<dbReference type="Proteomes" id="UP000625210">
    <property type="component" value="Unassembled WGS sequence"/>
</dbReference>
<evidence type="ECO:0000313" key="2">
    <source>
        <dbReference type="Proteomes" id="UP000625210"/>
    </source>
</evidence>
<dbReference type="AlphaFoldDB" id="A0A8J2VLV7"/>